<evidence type="ECO:0000313" key="4">
    <source>
        <dbReference type="Proteomes" id="UP000321393"/>
    </source>
</evidence>
<protein>
    <submittedName>
        <fullName evidence="3">Transposon Tf2-1 polyprotein isoform X1</fullName>
    </submittedName>
</protein>
<comment type="caution">
    <text evidence="3">The sequence shown here is derived from an EMBL/GenBank/DDBJ whole genome shotgun (WGS) entry which is preliminary data.</text>
</comment>
<dbReference type="Proteomes" id="UP000321393">
    <property type="component" value="Unassembled WGS sequence"/>
</dbReference>
<evidence type="ECO:0000256" key="1">
    <source>
        <dbReference type="SAM" id="Coils"/>
    </source>
</evidence>
<keyword evidence="1" id="KW-0175">Coiled coil</keyword>
<reference evidence="3 4" key="1">
    <citation type="submission" date="2019-08" db="EMBL/GenBank/DDBJ databases">
        <title>Draft genome sequences of two oriental melons (Cucumis melo L. var makuwa).</title>
        <authorList>
            <person name="Kwon S.-Y."/>
        </authorList>
    </citation>
    <scope>NUCLEOTIDE SEQUENCE [LARGE SCALE GENOMIC DNA]</scope>
    <source>
        <strain evidence="4">cv. SW 3</strain>
        <tissue evidence="3">Leaf</tissue>
    </source>
</reference>
<dbReference type="EMBL" id="SSTE01013279">
    <property type="protein sequence ID" value="KAA0047224.1"/>
    <property type="molecule type" value="Genomic_DNA"/>
</dbReference>
<feature type="compositionally biased region" description="Basic and acidic residues" evidence="2">
    <location>
        <begin position="84"/>
        <end position="99"/>
    </location>
</feature>
<feature type="coiled-coil region" evidence="1">
    <location>
        <begin position="6"/>
        <end position="40"/>
    </location>
</feature>
<sequence length="272" mass="31097">MIMKNIERLNVQGEKQQQQQQALMKNLDQLSTKADNQQQQHQVLMKYIESIVNEKSVTTSDTKGSSKSMEIGRKKIESMTISKEQLEETKKNTKEKEDKSVDRNKFRKVEMPVFDGNSPNLWLFKGNHYFQIHKLSNSKKMTVFVISFDGPTLDCRVFRTCWASTNDAIEIREIIRKEANLSKYSGGKYPYISANYNKPNTFPVSNEGKADATIPMRTITLKGTASGENKKEGPSKRLFDAEFKATREKGYVSSVMKSIIRDVSAKKLSKEN</sequence>
<accession>A0A5A7TW94</accession>
<organism evidence="3 4">
    <name type="scientific">Cucumis melo var. makuwa</name>
    <name type="common">Oriental melon</name>
    <dbReference type="NCBI Taxonomy" id="1194695"/>
    <lineage>
        <taxon>Eukaryota</taxon>
        <taxon>Viridiplantae</taxon>
        <taxon>Streptophyta</taxon>
        <taxon>Embryophyta</taxon>
        <taxon>Tracheophyta</taxon>
        <taxon>Spermatophyta</taxon>
        <taxon>Magnoliopsida</taxon>
        <taxon>eudicotyledons</taxon>
        <taxon>Gunneridae</taxon>
        <taxon>Pentapetalae</taxon>
        <taxon>rosids</taxon>
        <taxon>fabids</taxon>
        <taxon>Cucurbitales</taxon>
        <taxon>Cucurbitaceae</taxon>
        <taxon>Benincaseae</taxon>
        <taxon>Cucumis</taxon>
    </lineage>
</organism>
<proteinExistence type="predicted"/>
<evidence type="ECO:0000256" key="2">
    <source>
        <dbReference type="SAM" id="MobiDB-lite"/>
    </source>
</evidence>
<feature type="region of interest" description="Disordered" evidence="2">
    <location>
        <begin position="78"/>
        <end position="99"/>
    </location>
</feature>
<name>A0A5A7TW94_CUCMM</name>
<gene>
    <name evidence="3" type="ORF">E6C27_scaffold908G00140</name>
</gene>
<evidence type="ECO:0000313" key="3">
    <source>
        <dbReference type="EMBL" id="KAA0047224.1"/>
    </source>
</evidence>
<dbReference type="OrthoDB" id="694469at2759"/>
<dbReference type="AlphaFoldDB" id="A0A5A7TW94"/>